<dbReference type="SUPFAM" id="SSF51430">
    <property type="entry name" value="NAD(P)-linked oxidoreductase"/>
    <property type="match status" value="1"/>
</dbReference>
<dbReference type="PATRIC" id="fig|1137280.3.peg.1986"/>
<comment type="caution">
    <text evidence="8">The sequence shown here is derived from an EMBL/GenBank/DDBJ whole genome shotgun (WGS) entry which is preliminary data.</text>
</comment>
<dbReference type="InterPro" id="IPR020471">
    <property type="entry name" value="AKR"/>
</dbReference>
<comment type="similarity">
    <text evidence="1">Belongs to the aldo/keto reductase family.</text>
</comment>
<evidence type="ECO:0000256" key="6">
    <source>
        <dbReference type="PIRSR" id="PIRSR000097-3"/>
    </source>
</evidence>
<feature type="site" description="Lowers pKa of active site Tyr" evidence="6">
    <location>
        <position position="67"/>
    </location>
</feature>
<feature type="binding site" evidence="5">
    <location>
        <position position="100"/>
    </location>
    <ligand>
        <name>substrate</name>
    </ligand>
</feature>
<reference evidence="8 9" key="1">
    <citation type="submission" date="2012-12" db="EMBL/GenBank/DDBJ databases">
        <title>Genome assembly of Marinobacter sp. AK21.</title>
        <authorList>
            <person name="Khatri I."/>
            <person name="Kumar R."/>
            <person name="Vaidya B."/>
            <person name="Subramanian S."/>
            <person name="Pinnaka A."/>
        </authorList>
    </citation>
    <scope>NUCLEOTIDE SEQUENCE [LARGE SCALE GENOMIC DNA]</scope>
    <source>
        <strain evidence="8 9">AK21</strain>
    </source>
</reference>
<dbReference type="InterPro" id="IPR023210">
    <property type="entry name" value="NADP_OxRdtase_dom"/>
</dbReference>
<evidence type="ECO:0000259" key="7">
    <source>
        <dbReference type="Pfam" id="PF00248"/>
    </source>
</evidence>
<evidence type="ECO:0000313" key="9">
    <source>
        <dbReference type="Proteomes" id="UP000035057"/>
    </source>
</evidence>
<dbReference type="InterPro" id="IPR018170">
    <property type="entry name" value="Aldo/ket_reductase_CS"/>
</dbReference>
<evidence type="ECO:0000313" key="8">
    <source>
        <dbReference type="EMBL" id="KEF31018.1"/>
    </source>
</evidence>
<dbReference type="NCBIfam" id="NF008377">
    <property type="entry name" value="PRK11172.1"/>
    <property type="match status" value="1"/>
</dbReference>
<dbReference type="STRING" id="1137280.D777_02171"/>
<dbReference type="PANTHER" id="PTHR43827">
    <property type="entry name" value="2,5-DIKETO-D-GLUCONIC ACID REDUCTASE"/>
    <property type="match status" value="1"/>
</dbReference>
<evidence type="ECO:0000256" key="3">
    <source>
        <dbReference type="ARBA" id="ARBA00023002"/>
    </source>
</evidence>
<evidence type="ECO:0000256" key="4">
    <source>
        <dbReference type="PIRSR" id="PIRSR000097-1"/>
    </source>
</evidence>
<keyword evidence="2" id="KW-0521">NADP</keyword>
<organism evidence="8 9">
    <name type="scientific">Marinobacter nitratireducens</name>
    <dbReference type="NCBI Taxonomy" id="1137280"/>
    <lineage>
        <taxon>Bacteria</taxon>
        <taxon>Pseudomonadati</taxon>
        <taxon>Pseudomonadota</taxon>
        <taxon>Gammaproteobacteria</taxon>
        <taxon>Pseudomonadales</taxon>
        <taxon>Marinobacteraceae</taxon>
        <taxon>Marinobacter</taxon>
    </lineage>
</organism>
<dbReference type="PROSITE" id="PS00798">
    <property type="entry name" value="ALDOKETO_REDUCTASE_1"/>
    <property type="match status" value="1"/>
</dbReference>
<dbReference type="EMBL" id="ANIE01000006">
    <property type="protein sequence ID" value="KEF31018.1"/>
    <property type="molecule type" value="Genomic_DNA"/>
</dbReference>
<name>A0A072N238_9GAMM</name>
<sequence>MSFSTLPGIGMGTFRLKGNTAREAVKSALSLGYRHIDTAQMYDNEAEVGDGITSSGIPRREIFITTKIWYDQLHASDLINSLHGSLDRLKTDHVDLALIHWPSPGDEVPMEEYLGALRDAQREGLTDHIGISNFNCAQMDKAVEILGDAPLLTNQVEVHPFLANKKVVQHAQSLGITVTGYMPLAVGKVMEDETLLHIAQDRNVSPAQVAIAWVASRGVVPIPSSTRPAHLKANLDALNIELTDDEIRAIDALDRGERIANPGFAPDWD</sequence>
<dbReference type="RefSeq" id="WP_036131534.1">
    <property type="nucleotide sequence ID" value="NZ_ANIE01000006.1"/>
</dbReference>
<dbReference type="GO" id="GO:0051596">
    <property type="term" value="P:methylglyoxal catabolic process"/>
    <property type="evidence" value="ECO:0007669"/>
    <property type="project" value="TreeGrafter"/>
</dbReference>
<keyword evidence="3" id="KW-0560">Oxidoreductase</keyword>
<dbReference type="InterPro" id="IPR036812">
    <property type="entry name" value="NAD(P)_OxRdtase_dom_sf"/>
</dbReference>
<evidence type="ECO:0000256" key="2">
    <source>
        <dbReference type="ARBA" id="ARBA00022857"/>
    </source>
</evidence>
<gene>
    <name evidence="8" type="ORF">D777_02171</name>
</gene>
<evidence type="ECO:0000256" key="5">
    <source>
        <dbReference type="PIRSR" id="PIRSR000097-2"/>
    </source>
</evidence>
<dbReference type="OrthoDB" id="9804790at2"/>
<evidence type="ECO:0000256" key="1">
    <source>
        <dbReference type="ARBA" id="ARBA00007905"/>
    </source>
</evidence>
<dbReference type="Pfam" id="PF00248">
    <property type="entry name" value="Aldo_ket_red"/>
    <property type="match status" value="1"/>
</dbReference>
<keyword evidence="9" id="KW-1185">Reference proteome</keyword>
<dbReference type="PANTHER" id="PTHR43827:SF3">
    <property type="entry name" value="NADP-DEPENDENT OXIDOREDUCTASE DOMAIN-CONTAINING PROTEIN"/>
    <property type="match status" value="1"/>
</dbReference>
<dbReference type="GO" id="GO:1990002">
    <property type="term" value="F:methylglyoxal reductase (NADPH) (acetol producing) activity"/>
    <property type="evidence" value="ECO:0007669"/>
    <property type="project" value="TreeGrafter"/>
</dbReference>
<dbReference type="PRINTS" id="PR00069">
    <property type="entry name" value="ALDKETRDTASE"/>
</dbReference>
<feature type="domain" description="NADP-dependent oxidoreductase" evidence="7">
    <location>
        <begin position="9"/>
        <end position="254"/>
    </location>
</feature>
<protein>
    <submittedName>
        <fullName evidence="8">Methylglyoxal reductase</fullName>
    </submittedName>
</protein>
<dbReference type="AlphaFoldDB" id="A0A072N238"/>
<accession>A0A072N238</accession>
<feature type="active site" description="Proton donor" evidence="4">
    <location>
        <position position="42"/>
    </location>
</feature>
<proteinExistence type="inferred from homology"/>
<dbReference type="Proteomes" id="UP000035057">
    <property type="component" value="Unassembled WGS sequence"/>
</dbReference>
<dbReference type="PIRSF" id="PIRSF000097">
    <property type="entry name" value="AKR"/>
    <property type="match status" value="1"/>
</dbReference>
<dbReference type="Gene3D" id="3.20.20.100">
    <property type="entry name" value="NADP-dependent oxidoreductase domain"/>
    <property type="match status" value="1"/>
</dbReference>